<proteinExistence type="predicted"/>
<keyword evidence="1" id="KW-0378">Hydrolase</keyword>
<protein>
    <submittedName>
        <fullName evidence="1">BNR repeat-containing glycosyl hydrolase</fullName>
    </submittedName>
</protein>
<accession>A0A0C7QIU1</accession>
<evidence type="ECO:0000313" key="2">
    <source>
        <dbReference type="Proteomes" id="UP000049127"/>
    </source>
</evidence>
<dbReference type="GO" id="GO:0016787">
    <property type="term" value="F:hydrolase activity"/>
    <property type="evidence" value="ECO:0007669"/>
    <property type="project" value="UniProtKB-KW"/>
</dbReference>
<gene>
    <name evidence="1" type="ORF">R28058_10691</name>
</gene>
<reference evidence="1 2" key="1">
    <citation type="submission" date="2015-01" db="EMBL/GenBank/DDBJ databases">
        <authorList>
            <person name="Aslett A.Martin."/>
            <person name="De Silva Nishadi"/>
        </authorList>
    </citation>
    <scope>NUCLEOTIDE SEQUENCE [LARGE SCALE GENOMIC DNA]</scope>
    <source>
        <strain evidence="1 2">R28058</strain>
    </source>
</reference>
<name>A0A0C7QIU1_PARSO</name>
<dbReference type="RefSeq" id="WP_206541536.1">
    <property type="nucleotide sequence ID" value="NZ_CDNF01000003.1"/>
</dbReference>
<dbReference type="EMBL" id="CEKZ01000003">
    <property type="protein sequence ID" value="CEQ03336.1"/>
    <property type="molecule type" value="Genomic_DNA"/>
</dbReference>
<organism evidence="1 2">
    <name type="scientific">Paraclostridium sordellii</name>
    <name type="common">Clostridium sordellii</name>
    <dbReference type="NCBI Taxonomy" id="1505"/>
    <lineage>
        <taxon>Bacteria</taxon>
        <taxon>Bacillati</taxon>
        <taxon>Bacillota</taxon>
        <taxon>Clostridia</taxon>
        <taxon>Peptostreptococcales</taxon>
        <taxon>Peptostreptococcaceae</taxon>
        <taxon>Paraclostridium</taxon>
    </lineage>
</organism>
<dbReference type="Gene3D" id="2.130.10.10">
    <property type="entry name" value="YVTN repeat-like/Quinoprotein amine dehydrogenase"/>
    <property type="match status" value="1"/>
</dbReference>
<dbReference type="InterPro" id="IPR036278">
    <property type="entry name" value="Sialidase_sf"/>
</dbReference>
<evidence type="ECO:0000313" key="1">
    <source>
        <dbReference type="EMBL" id="CEQ03336.1"/>
    </source>
</evidence>
<dbReference type="InterPro" id="IPR015943">
    <property type="entry name" value="WD40/YVTN_repeat-like_dom_sf"/>
</dbReference>
<sequence length="106" mass="11847">MFFIDENVGFIGATRNGGSEGKLYRTENGGKSFERLTFENKSVTLENGVVIKPFDFPNVPYENDGKLHLKVGQGADGDYNGNSSLLYVSRDKGKTWDYVKEVKDDN</sequence>
<dbReference type="SUPFAM" id="SSF50939">
    <property type="entry name" value="Sialidases"/>
    <property type="match status" value="1"/>
</dbReference>
<dbReference type="Proteomes" id="UP000049127">
    <property type="component" value="Unassembled WGS sequence"/>
</dbReference>
<dbReference type="AlphaFoldDB" id="A0A0C7QIU1"/>